<proteinExistence type="predicted"/>
<dbReference type="Proteomes" id="UP000054166">
    <property type="component" value="Unassembled WGS sequence"/>
</dbReference>
<dbReference type="EMBL" id="KN832978">
    <property type="protein sequence ID" value="KIM87767.1"/>
    <property type="molecule type" value="Genomic_DNA"/>
</dbReference>
<feature type="chain" id="PRO_5002162483" description="Dystroglycan-type cadherin-like domain-containing protein" evidence="3">
    <location>
        <begin position="24"/>
        <end position="523"/>
    </location>
</feature>
<gene>
    <name evidence="4" type="ORF">PILCRDRAFT_814482</name>
</gene>
<evidence type="ECO:0000313" key="5">
    <source>
        <dbReference type="Proteomes" id="UP000054166"/>
    </source>
</evidence>
<reference evidence="5" key="2">
    <citation type="submission" date="2015-01" db="EMBL/GenBank/DDBJ databases">
        <title>Evolutionary Origins and Diversification of the Mycorrhizal Mutualists.</title>
        <authorList>
            <consortium name="DOE Joint Genome Institute"/>
            <consortium name="Mycorrhizal Genomics Consortium"/>
            <person name="Kohler A."/>
            <person name="Kuo A."/>
            <person name="Nagy L.G."/>
            <person name="Floudas D."/>
            <person name="Copeland A."/>
            <person name="Barry K.W."/>
            <person name="Cichocki N."/>
            <person name="Veneault-Fourrey C."/>
            <person name="LaButti K."/>
            <person name="Lindquist E.A."/>
            <person name="Lipzen A."/>
            <person name="Lundell T."/>
            <person name="Morin E."/>
            <person name="Murat C."/>
            <person name="Riley R."/>
            <person name="Ohm R."/>
            <person name="Sun H."/>
            <person name="Tunlid A."/>
            <person name="Henrissat B."/>
            <person name="Grigoriev I.V."/>
            <person name="Hibbett D.S."/>
            <person name="Martin F."/>
        </authorList>
    </citation>
    <scope>NUCLEOTIDE SEQUENCE [LARGE SCALE GENOMIC DNA]</scope>
    <source>
        <strain evidence="5">F 1598</strain>
    </source>
</reference>
<dbReference type="HOGENOM" id="CLU_033917_1_0_1"/>
<name>A0A0C3CDI0_PILCF</name>
<feature type="compositionally biased region" description="Basic and acidic residues" evidence="1">
    <location>
        <begin position="424"/>
        <end position="433"/>
    </location>
</feature>
<sequence>MPSLGYILAFFFPLSLLCTPCGAQSQTHTFQWTFADSSQQISTYLPQCQSLKLKVYSSTNDTNALGTPPYYLMAFEPGGFSTTSFVGTSPTNLSWQVNHAAGTQLLLSMADAKGGAGGMSTPLFTVEAAQDTSCLPPAPSTSLAITPNVTSNLSTCDPWGLTVTGGSAPYNVSLMSVGSTIVTNISIPEGFDILTYINRANPNGEILAAVSDSTGIFGKTSPIVNTVGDANPTCPGLVSGFGHSDSSPSPSPSSKSHRMTTAAIVCLTVGILALIVGSILFVTLLRRRGRMKRGIVDGQDARPRVWRNEVDDDSPYTALLSTLRANPSYRKPPLSDTMITRISTGSSSTSYAHQEIVPYTPDAHSSSRPGHRADNSIASSSHSDDHLYPLIQPSPNHSPTSLNTPSQTTHPTTTLPTSPTPTNADRRYAKLVEAHSSSRAGSSRRDTPAQPTSSVVADRDHIPMSSGSYPVENQGQIDPDVEPDIIIQHRDGGVVQELPPPYLDRYRDRPPPTPPDNSDVTES</sequence>
<keyword evidence="2" id="KW-0472">Membrane</keyword>
<evidence type="ECO:0000256" key="2">
    <source>
        <dbReference type="SAM" id="Phobius"/>
    </source>
</evidence>
<dbReference type="InParanoid" id="A0A0C3CDI0"/>
<keyword evidence="5" id="KW-1185">Reference proteome</keyword>
<feature type="compositionally biased region" description="Polar residues" evidence="1">
    <location>
        <begin position="393"/>
        <end position="403"/>
    </location>
</feature>
<evidence type="ECO:0000256" key="1">
    <source>
        <dbReference type="SAM" id="MobiDB-lite"/>
    </source>
</evidence>
<feature type="compositionally biased region" description="Low complexity" evidence="1">
    <location>
        <begin position="404"/>
        <end position="422"/>
    </location>
</feature>
<reference evidence="4 5" key="1">
    <citation type="submission" date="2014-04" db="EMBL/GenBank/DDBJ databases">
        <authorList>
            <consortium name="DOE Joint Genome Institute"/>
            <person name="Kuo A."/>
            <person name="Tarkka M."/>
            <person name="Buscot F."/>
            <person name="Kohler A."/>
            <person name="Nagy L.G."/>
            <person name="Floudas D."/>
            <person name="Copeland A."/>
            <person name="Barry K.W."/>
            <person name="Cichocki N."/>
            <person name="Veneault-Fourrey C."/>
            <person name="LaButti K."/>
            <person name="Lindquist E.A."/>
            <person name="Lipzen A."/>
            <person name="Lundell T."/>
            <person name="Morin E."/>
            <person name="Murat C."/>
            <person name="Sun H."/>
            <person name="Tunlid A."/>
            <person name="Henrissat B."/>
            <person name="Grigoriev I.V."/>
            <person name="Hibbett D.S."/>
            <person name="Martin F."/>
            <person name="Nordberg H.P."/>
            <person name="Cantor M.N."/>
            <person name="Hua S.X."/>
        </authorList>
    </citation>
    <scope>NUCLEOTIDE SEQUENCE [LARGE SCALE GENOMIC DNA]</scope>
    <source>
        <strain evidence="4 5">F 1598</strain>
    </source>
</reference>
<dbReference type="AlphaFoldDB" id="A0A0C3CDI0"/>
<evidence type="ECO:0000256" key="3">
    <source>
        <dbReference type="SAM" id="SignalP"/>
    </source>
</evidence>
<keyword evidence="2" id="KW-0812">Transmembrane</keyword>
<keyword evidence="2" id="KW-1133">Transmembrane helix</keyword>
<keyword evidence="3" id="KW-0732">Signal</keyword>
<protein>
    <recommendedName>
        <fullName evidence="6">Dystroglycan-type cadherin-like domain-containing protein</fullName>
    </recommendedName>
</protein>
<accession>A0A0C3CDI0</accession>
<feature type="compositionally biased region" description="Polar residues" evidence="1">
    <location>
        <begin position="465"/>
        <end position="476"/>
    </location>
</feature>
<feature type="region of interest" description="Disordered" evidence="1">
    <location>
        <begin position="360"/>
        <end position="523"/>
    </location>
</feature>
<feature type="signal peptide" evidence="3">
    <location>
        <begin position="1"/>
        <end position="23"/>
    </location>
</feature>
<evidence type="ECO:0000313" key="4">
    <source>
        <dbReference type="EMBL" id="KIM87767.1"/>
    </source>
</evidence>
<evidence type="ECO:0008006" key="6">
    <source>
        <dbReference type="Google" id="ProtNLM"/>
    </source>
</evidence>
<organism evidence="4 5">
    <name type="scientific">Piloderma croceum (strain F 1598)</name>
    <dbReference type="NCBI Taxonomy" id="765440"/>
    <lineage>
        <taxon>Eukaryota</taxon>
        <taxon>Fungi</taxon>
        <taxon>Dikarya</taxon>
        <taxon>Basidiomycota</taxon>
        <taxon>Agaricomycotina</taxon>
        <taxon>Agaricomycetes</taxon>
        <taxon>Agaricomycetidae</taxon>
        <taxon>Atheliales</taxon>
        <taxon>Atheliaceae</taxon>
        <taxon>Piloderma</taxon>
    </lineage>
</organism>
<feature type="transmembrane region" description="Helical" evidence="2">
    <location>
        <begin position="262"/>
        <end position="285"/>
    </location>
</feature>
<dbReference type="OrthoDB" id="2527908at2759"/>